<dbReference type="FunFam" id="3.40.50.300:FF:000565">
    <property type="entry name" value="ABC bile acid transporter"/>
    <property type="match status" value="1"/>
</dbReference>
<evidence type="ECO:0000256" key="8">
    <source>
        <dbReference type="ARBA" id="ARBA00023136"/>
    </source>
</evidence>
<comment type="similarity">
    <text evidence="2">Belongs to the ABC transporter superfamily. ABCC family. Conjugate transporter (TC 3.A.1.208) subfamily.</text>
</comment>
<dbReference type="OrthoDB" id="6500128at2759"/>
<evidence type="ECO:0000256" key="1">
    <source>
        <dbReference type="ARBA" id="ARBA00004141"/>
    </source>
</evidence>
<feature type="region of interest" description="Disordered" evidence="9">
    <location>
        <begin position="461"/>
        <end position="482"/>
    </location>
</feature>
<dbReference type="InterPro" id="IPR050173">
    <property type="entry name" value="ABC_transporter_C-like"/>
</dbReference>
<evidence type="ECO:0000313" key="14">
    <source>
        <dbReference type="Proteomes" id="UP000027073"/>
    </source>
</evidence>
<keyword evidence="3" id="KW-0813">Transport</keyword>
<keyword evidence="5" id="KW-0547">Nucleotide-binding</keyword>
<dbReference type="HOGENOM" id="CLU_000604_27_1_1"/>
<dbReference type="InterPro" id="IPR003593">
    <property type="entry name" value="AAA+_ATPase"/>
</dbReference>
<evidence type="ECO:0000313" key="13">
    <source>
        <dbReference type="EMBL" id="KDQ26033.1"/>
    </source>
</evidence>
<dbReference type="CDD" id="cd18597">
    <property type="entry name" value="ABC_6TM_YOR1_D1_like"/>
    <property type="match status" value="1"/>
</dbReference>
<evidence type="ECO:0000256" key="2">
    <source>
        <dbReference type="ARBA" id="ARBA00009726"/>
    </source>
</evidence>
<dbReference type="PROSITE" id="PS50893">
    <property type="entry name" value="ABC_TRANSPORTER_2"/>
    <property type="match status" value="2"/>
</dbReference>
<keyword evidence="6" id="KW-0067">ATP-binding</keyword>
<dbReference type="PROSITE" id="PS50929">
    <property type="entry name" value="ABC_TM1F"/>
    <property type="match status" value="2"/>
</dbReference>
<feature type="domain" description="ABC transmembrane type-1" evidence="12">
    <location>
        <begin position="115"/>
        <end position="413"/>
    </location>
</feature>
<dbReference type="PROSITE" id="PS00211">
    <property type="entry name" value="ABC_TRANSPORTER_1"/>
    <property type="match status" value="2"/>
</dbReference>
<dbReference type="CDD" id="cd18606">
    <property type="entry name" value="ABC_6TM_YOR1_D2_like"/>
    <property type="match status" value="1"/>
</dbReference>
<dbReference type="InterPro" id="IPR011527">
    <property type="entry name" value="ABC1_TM_dom"/>
</dbReference>
<evidence type="ECO:0000256" key="7">
    <source>
        <dbReference type="ARBA" id="ARBA00022989"/>
    </source>
</evidence>
<feature type="domain" description="ABC transmembrane type-1" evidence="12">
    <location>
        <begin position="791"/>
        <end position="1068"/>
    </location>
</feature>
<dbReference type="VEuPathDB" id="FungiDB:PLEOSDRAFT_1106912"/>
<evidence type="ECO:0008006" key="15">
    <source>
        <dbReference type="Google" id="ProtNLM"/>
    </source>
</evidence>
<feature type="transmembrane region" description="Helical" evidence="10">
    <location>
        <begin position="925"/>
        <end position="944"/>
    </location>
</feature>
<dbReference type="SUPFAM" id="SSF52540">
    <property type="entry name" value="P-loop containing nucleoside triphosphate hydrolases"/>
    <property type="match status" value="2"/>
</dbReference>
<feature type="transmembrane region" description="Helical" evidence="10">
    <location>
        <begin position="348"/>
        <end position="377"/>
    </location>
</feature>
<dbReference type="GO" id="GO:0016887">
    <property type="term" value="F:ATP hydrolysis activity"/>
    <property type="evidence" value="ECO:0007669"/>
    <property type="project" value="InterPro"/>
</dbReference>
<dbReference type="FunFam" id="1.20.1560.10:FF:000006">
    <property type="entry name" value="ATP-binding cassette, sub-family C (CFTR/MRP), member 9"/>
    <property type="match status" value="1"/>
</dbReference>
<organism evidence="13 14">
    <name type="scientific">Pleurotus ostreatus (strain PC15)</name>
    <name type="common">Oyster mushroom</name>
    <dbReference type="NCBI Taxonomy" id="1137138"/>
    <lineage>
        <taxon>Eukaryota</taxon>
        <taxon>Fungi</taxon>
        <taxon>Dikarya</taxon>
        <taxon>Basidiomycota</taxon>
        <taxon>Agaricomycotina</taxon>
        <taxon>Agaricomycetes</taxon>
        <taxon>Agaricomycetidae</taxon>
        <taxon>Agaricales</taxon>
        <taxon>Pleurotineae</taxon>
        <taxon>Pleurotaceae</taxon>
        <taxon>Pleurotus</taxon>
    </lineage>
</organism>
<proteinExistence type="inferred from homology"/>
<dbReference type="PANTHER" id="PTHR24223">
    <property type="entry name" value="ATP-BINDING CASSETTE SUB-FAMILY C"/>
    <property type="match status" value="1"/>
</dbReference>
<sequence>MHNPFHPEPAPPGFAKRKIVPEERASILSRIVFHWLTPLLQVGFSRPLEKEDLWELTPSTLSTSLARRVETEFYSRCPPEKRPAFLRDLQPKQGPPKTDESLFKALHRAFLIRWWVSGVFYLIGETLRTTTPLVTKVFLTWLTESYLYHQLSQASRDALGLERPKGIGFGIGLAFAIFAMQQCASLFTNHFYMMAMTNGLRVRSALVGNIFRKSLRLSGRARAQHGVGQITTMISTDSERLDAFSSTAHGLWVAPIQLILCIGLLIGNLGYSALVGLGVLIFGMIPQGFLAAIIFKQRQNGVKFTDARMRLTTEVLQGIRILKAYGWETFYAHQIEKWRRKEIKTLKISAAATSGLIALVGVIPILSAILSFITYALTNHDLNIAVIFSSLQLFNVILVPMATFPIVLGSLSGAIVALNRISTFLLAEELPEPYPIDVNSKYAVDVDGDFTWEVTEGVEEKFSHPKEGSESNEEKVNSMKDVKQNENDRVLPVIAPDGDEKGNNVAGEEEDKAPYILKGLKMQIERGQFVAIVGRVGSGKSSVLQALIGEMRKTSGSVTLGGTISYVPQRPWIRNATVRENILFGQPADEVRLRQVIQACSLDHDLTILPQGEETEIGEKGINLSGGQKARVTLARAAYSDTDIAILDDPISAVDAHVGKAILENCLLSGPLASRTRILVTHALHVLPKVDYIYVVENGQIAEQGTYADLVESNIAFARVLEEFGSQGNELGVPGQASWKLTQASEGKSQGGPLDSPSQLMQDEERVTGAVTWETYSKYFRYGGGILWVPLIVILLIVDQCLFVATSLFLSFWTSNTIPGFTQANYMTVYGLLGVGNALASFSVALSFFLTGLIAGFNLFRKALASVLKSPTAFFDTTPMGRVLTRFSKDQDVLDSKLPAVLYSFMATIMSMFGTAGLVFYTFPYLGIMFAPMAVIYYVIAKYYRRTSIETKRLDSLMRSRLYASYSGSYNPSHDRAMTYAGMPPIEALTGLPTIRAHRIQKSSIDATEHDLDMQNRAYYVTLSIQRWLAIRLDLSANILILGISLFGAGFRETIDPSKVALVLTYTLSDLLTWLASSKVALLFTQVVNLFAENEQNMNSVERMLVYTELPPEGDQTKPNDPPPSWPSQGGIEFTDVNFAYRDGLPLVLRDVWFQVRPGEKIGIVGRTGSGKSSLLQALFRLTELRAGTIAIDGVDIRSVGLDVLRSRMALVPQDSTLFLGTLRENLDPQKSRTDAELISILQTTGLLPLAGQQNPESEKKFSLDAAVGDEGLNYSVGERQLLSLCRALVKNSRIIVLDEATSNVDVETDSRIQRTIQTEWASSTLICIAHRLNTIAYYDRVLVMDSGRVVDFDTVLNLFDKEESIFRALCDEASLNREDILKIRASASAQSKDLLL</sequence>
<protein>
    <recommendedName>
        <fullName evidence="15">ABC transporter</fullName>
    </recommendedName>
</protein>
<dbReference type="GO" id="GO:0005524">
    <property type="term" value="F:ATP binding"/>
    <property type="evidence" value="ECO:0007669"/>
    <property type="project" value="UniProtKB-KW"/>
</dbReference>
<feature type="transmembrane region" description="Helical" evidence="10">
    <location>
        <begin position="900"/>
        <end position="919"/>
    </location>
</feature>
<evidence type="ECO:0000256" key="4">
    <source>
        <dbReference type="ARBA" id="ARBA00022692"/>
    </source>
</evidence>
<feature type="transmembrane region" description="Helical" evidence="10">
    <location>
        <begin position="167"/>
        <end position="187"/>
    </location>
</feature>
<feature type="domain" description="ABC transporter" evidence="11">
    <location>
        <begin position="1132"/>
        <end position="1372"/>
    </location>
</feature>
<feature type="transmembrane region" description="Helical" evidence="10">
    <location>
        <begin position="786"/>
        <end position="810"/>
    </location>
</feature>
<gene>
    <name evidence="13" type="ORF">PLEOSDRAFT_1106912</name>
</gene>
<evidence type="ECO:0000256" key="5">
    <source>
        <dbReference type="ARBA" id="ARBA00022741"/>
    </source>
</evidence>
<dbReference type="Proteomes" id="UP000027073">
    <property type="component" value="Unassembled WGS sequence"/>
</dbReference>
<evidence type="ECO:0000259" key="11">
    <source>
        <dbReference type="PROSITE" id="PS50893"/>
    </source>
</evidence>
<feature type="transmembrane region" description="Helical" evidence="10">
    <location>
        <begin position="1033"/>
        <end position="1051"/>
    </location>
</feature>
<dbReference type="InterPro" id="IPR027417">
    <property type="entry name" value="P-loop_NTPase"/>
</dbReference>
<dbReference type="STRING" id="1137138.A0A067NDC4"/>
<dbReference type="EMBL" id="KL198010">
    <property type="protein sequence ID" value="KDQ26033.1"/>
    <property type="molecule type" value="Genomic_DNA"/>
</dbReference>
<feature type="transmembrane region" description="Helical" evidence="10">
    <location>
        <begin position="250"/>
        <end position="267"/>
    </location>
</feature>
<feature type="transmembrane region" description="Helical" evidence="10">
    <location>
        <begin position="273"/>
        <end position="295"/>
    </location>
</feature>
<dbReference type="Gene3D" id="3.40.50.300">
    <property type="entry name" value="P-loop containing nucleotide triphosphate hydrolases"/>
    <property type="match status" value="2"/>
</dbReference>
<dbReference type="GO" id="GO:0016020">
    <property type="term" value="C:membrane"/>
    <property type="evidence" value="ECO:0007669"/>
    <property type="project" value="UniProtKB-SubCell"/>
</dbReference>
<dbReference type="CDD" id="cd03250">
    <property type="entry name" value="ABCC_MRP_domain1"/>
    <property type="match status" value="1"/>
</dbReference>
<evidence type="ECO:0000259" key="12">
    <source>
        <dbReference type="PROSITE" id="PS50929"/>
    </source>
</evidence>
<dbReference type="PANTHER" id="PTHR24223:SF456">
    <property type="entry name" value="MULTIDRUG RESISTANCE-ASSOCIATED PROTEIN LETHAL(2)03659"/>
    <property type="match status" value="1"/>
</dbReference>
<dbReference type="InParanoid" id="A0A067NDC4"/>
<dbReference type="Pfam" id="PF00664">
    <property type="entry name" value="ABC_membrane"/>
    <property type="match status" value="2"/>
</dbReference>
<dbReference type="GO" id="GO:0140359">
    <property type="term" value="F:ABC-type transporter activity"/>
    <property type="evidence" value="ECO:0007669"/>
    <property type="project" value="InterPro"/>
</dbReference>
<dbReference type="FunFam" id="3.40.50.300:FF:000997">
    <property type="entry name" value="Multidrug resistance-associated protein 1"/>
    <property type="match status" value="1"/>
</dbReference>
<feature type="transmembrane region" description="Helical" evidence="10">
    <location>
        <begin position="397"/>
        <end position="418"/>
    </location>
</feature>
<evidence type="ECO:0000256" key="10">
    <source>
        <dbReference type="SAM" id="Phobius"/>
    </source>
</evidence>
<dbReference type="SUPFAM" id="SSF90123">
    <property type="entry name" value="ABC transporter transmembrane region"/>
    <property type="match status" value="2"/>
</dbReference>
<name>A0A067NDC4_PLEO1</name>
<accession>A0A067NDC4</accession>
<dbReference type="SMART" id="SM00382">
    <property type="entry name" value="AAA"/>
    <property type="match status" value="2"/>
</dbReference>
<evidence type="ECO:0000256" key="3">
    <source>
        <dbReference type="ARBA" id="ARBA00022448"/>
    </source>
</evidence>
<keyword evidence="8 10" id="KW-0472">Membrane</keyword>
<dbReference type="InterPro" id="IPR036640">
    <property type="entry name" value="ABC1_TM_sf"/>
</dbReference>
<evidence type="ECO:0000256" key="9">
    <source>
        <dbReference type="SAM" id="MobiDB-lite"/>
    </source>
</evidence>
<feature type="transmembrane region" description="Helical" evidence="10">
    <location>
        <begin position="830"/>
        <end position="860"/>
    </location>
</feature>
<dbReference type="InterPro" id="IPR003439">
    <property type="entry name" value="ABC_transporter-like_ATP-bd"/>
</dbReference>
<evidence type="ECO:0000256" key="6">
    <source>
        <dbReference type="ARBA" id="ARBA00022840"/>
    </source>
</evidence>
<dbReference type="Pfam" id="PF00005">
    <property type="entry name" value="ABC_tran"/>
    <property type="match status" value="2"/>
</dbReference>
<dbReference type="Gene3D" id="1.20.1560.10">
    <property type="entry name" value="ABC transporter type 1, transmembrane domain"/>
    <property type="match status" value="2"/>
</dbReference>
<keyword evidence="7 10" id="KW-1133">Transmembrane helix</keyword>
<keyword evidence="4 10" id="KW-0812">Transmembrane</keyword>
<feature type="domain" description="ABC transporter" evidence="11">
    <location>
        <begin position="500"/>
        <end position="723"/>
    </location>
</feature>
<dbReference type="InterPro" id="IPR017871">
    <property type="entry name" value="ABC_transporter-like_CS"/>
</dbReference>
<comment type="subcellular location">
    <subcellularLocation>
        <location evidence="1">Membrane</location>
        <topology evidence="1">Multi-pass membrane protein</topology>
    </subcellularLocation>
</comment>
<dbReference type="CDD" id="cd03244">
    <property type="entry name" value="ABCC_MRP_domain2"/>
    <property type="match status" value="1"/>
</dbReference>
<reference evidence="14" key="1">
    <citation type="journal article" date="2014" name="Proc. Natl. Acad. Sci. U.S.A.">
        <title>Extensive sampling of basidiomycete genomes demonstrates inadequacy of the white-rot/brown-rot paradigm for wood decay fungi.</title>
        <authorList>
            <person name="Riley R."/>
            <person name="Salamov A.A."/>
            <person name="Brown D.W."/>
            <person name="Nagy L.G."/>
            <person name="Floudas D."/>
            <person name="Held B.W."/>
            <person name="Levasseur A."/>
            <person name="Lombard V."/>
            <person name="Morin E."/>
            <person name="Otillar R."/>
            <person name="Lindquist E.A."/>
            <person name="Sun H."/>
            <person name="LaButti K.M."/>
            <person name="Schmutz J."/>
            <person name="Jabbour D."/>
            <person name="Luo H."/>
            <person name="Baker S.E."/>
            <person name="Pisabarro A.G."/>
            <person name="Walton J.D."/>
            <person name="Blanchette R.A."/>
            <person name="Henrissat B."/>
            <person name="Martin F."/>
            <person name="Cullen D."/>
            <person name="Hibbett D.S."/>
            <person name="Grigoriev I.V."/>
        </authorList>
    </citation>
    <scope>NUCLEOTIDE SEQUENCE [LARGE SCALE GENOMIC DNA]</scope>
    <source>
        <strain evidence="14">PC15</strain>
    </source>
</reference>